<gene>
    <name evidence="1" type="ORF">MRSR164_04350</name>
</gene>
<dbReference type="Proteomes" id="UP001349262">
    <property type="component" value="Unassembled WGS sequence"/>
</dbReference>
<dbReference type="EMBL" id="MLBY01000003">
    <property type="protein sequence ID" value="MEE7456062.1"/>
    <property type="molecule type" value="Genomic_DNA"/>
</dbReference>
<reference evidence="1 2" key="1">
    <citation type="journal article" date="2012" name="Genet. Mol. Biol.">
        <title>Analysis of 16S rRNA and mxaF genes revealing insights into Methylobacterium niche-specific plant association.</title>
        <authorList>
            <person name="Dourado M.N."/>
            <person name="Andreote F.D."/>
            <person name="Dini-Andreote F."/>
            <person name="Conti R."/>
            <person name="Araujo J.M."/>
            <person name="Araujo W.L."/>
        </authorList>
    </citation>
    <scope>NUCLEOTIDE SEQUENCE [LARGE SCALE GENOMIC DNA]</scope>
    <source>
        <strain evidence="1 2">SR1.6/4</strain>
    </source>
</reference>
<evidence type="ECO:0000313" key="1">
    <source>
        <dbReference type="EMBL" id="MEE7456062.1"/>
    </source>
</evidence>
<organism evidence="1 2">
    <name type="scientific">Methylobacterium radiotolerans</name>
    <dbReference type="NCBI Taxonomy" id="31998"/>
    <lineage>
        <taxon>Bacteria</taxon>
        <taxon>Pseudomonadati</taxon>
        <taxon>Pseudomonadota</taxon>
        <taxon>Alphaproteobacteria</taxon>
        <taxon>Hyphomicrobiales</taxon>
        <taxon>Methylobacteriaceae</taxon>
        <taxon>Methylobacterium</taxon>
    </lineage>
</organism>
<evidence type="ECO:0000313" key="2">
    <source>
        <dbReference type="Proteomes" id="UP001349262"/>
    </source>
</evidence>
<accession>A0ABU7T6Y9</accession>
<proteinExistence type="predicted"/>
<protein>
    <submittedName>
        <fullName evidence="1">Uncharacterized protein</fullName>
    </submittedName>
</protein>
<keyword evidence="2" id="KW-1185">Reference proteome</keyword>
<sequence length="101" mass="10740">MPALCFVAINLAGMLASGKPARDARAYLYIGPSTLMSPVVTGPNERPHAQIETTNGALSICVGETPAIWPSGLIRASLDTRANLRAPFDRAPTQNANMNYN</sequence>
<comment type="caution">
    <text evidence="1">The sequence shown here is derived from an EMBL/GenBank/DDBJ whole genome shotgun (WGS) entry which is preliminary data.</text>
</comment>
<name>A0ABU7T6Y9_9HYPH</name>